<dbReference type="InterPro" id="IPR000550">
    <property type="entry name" value="Hppk"/>
</dbReference>
<keyword evidence="8" id="KW-0067">ATP-binding</keyword>
<evidence type="ECO:0000256" key="8">
    <source>
        <dbReference type="ARBA" id="ARBA00022840"/>
    </source>
</evidence>
<accession>A0ABR8ZFI5</accession>
<gene>
    <name evidence="14" type="primary">folK</name>
    <name evidence="14" type="ORF">IC610_16470</name>
</gene>
<dbReference type="CDD" id="cd00483">
    <property type="entry name" value="HPPK"/>
    <property type="match status" value="1"/>
</dbReference>
<dbReference type="EMBL" id="JACYFS010000006">
    <property type="protein sequence ID" value="MBD8084007.1"/>
    <property type="molecule type" value="Genomic_DNA"/>
</dbReference>
<keyword evidence="6" id="KW-0547">Nucleotide-binding</keyword>
<comment type="caution">
    <text evidence="14">The sequence shown here is derived from an EMBL/GenBank/DDBJ whole genome shotgun (WGS) entry which is preliminary data.</text>
</comment>
<evidence type="ECO:0000259" key="13">
    <source>
        <dbReference type="Pfam" id="PF01288"/>
    </source>
</evidence>
<evidence type="ECO:0000256" key="4">
    <source>
        <dbReference type="ARBA" id="ARBA00016218"/>
    </source>
</evidence>
<dbReference type="NCBIfam" id="TIGR01498">
    <property type="entry name" value="folK"/>
    <property type="match status" value="1"/>
</dbReference>
<feature type="domain" description="7,8-dihydro-6-hydroxymethylpterin-pyrophosphokinase" evidence="13">
    <location>
        <begin position="8"/>
        <end position="131"/>
    </location>
</feature>
<keyword evidence="7" id="KW-0418">Kinase</keyword>
<evidence type="ECO:0000256" key="7">
    <source>
        <dbReference type="ARBA" id="ARBA00022777"/>
    </source>
</evidence>
<evidence type="ECO:0000313" key="15">
    <source>
        <dbReference type="Proteomes" id="UP000637299"/>
    </source>
</evidence>
<evidence type="ECO:0000256" key="3">
    <source>
        <dbReference type="ARBA" id="ARBA00013253"/>
    </source>
</evidence>
<evidence type="ECO:0000256" key="10">
    <source>
        <dbReference type="ARBA" id="ARBA00029409"/>
    </source>
</evidence>
<dbReference type="InterPro" id="IPR035907">
    <property type="entry name" value="Hppk_sf"/>
</dbReference>
<evidence type="ECO:0000256" key="1">
    <source>
        <dbReference type="ARBA" id="ARBA00005051"/>
    </source>
</evidence>
<evidence type="ECO:0000256" key="6">
    <source>
        <dbReference type="ARBA" id="ARBA00022741"/>
    </source>
</evidence>
<dbReference type="SUPFAM" id="SSF55083">
    <property type="entry name" value="6-hydroxymethyl-7,8-dihydropterin pyrophosphokinase, HPPK"/>
    <property type="match status" value="1"/>
</dbReference>
<evidence type="ECO:0000313" key="14">
    <source>
        <dbReference type="EMBL" id="MBD8084007.1"/>
    </source>
</evidence>
<dbReference type="RefSeq" id="WP_191737820.1">
    <property type="nucleotide sequence ID" value="NZ_JACYFS010000006.1"/>
</dbReference>
<sequence length="142" mass="16486">MSHHNAILLLGSNIGNQKKNLEIAFESITDKNIVILHKSKFLYSEPVEFVSSNNFCNIALRIETDLSPIQLLNSLKEIEISMGRLVDSGNTRNYSDRVMDIDIVSYDNLVFLSKRLEIPHYRHLYEREFSRLLLDSLFLNRT</sequence>
<dbReference type="Pfam" id="PF01288">
    <property type="entry name" value="HPPK"/>
    <property type="match status" value="1"/>
</dbReference>
<evidence type="ECO:0000256" key="5">
    <source>
        <dbReference type="ARBA" id="ARBA00022679"/>
    </source>
</evidence>
<dbReference type="Proteomes" id="UP000637299">
    <property type="component" value="Unassembled WGS sequence"/>
</dbReference>
<organism evidence="14 15">
    <name type="scientific">Chryseobacterium caseinilyticum</name>
    <dbReference type="NCBI Taxonomy" id="2771428"/>
    <lineage>
        <taxon>Bacteria</taxon>
        <taxon>Pseudomonadati</taxon>
        <taxon>Bacteroidota</taxon>
        <taxon>Flavobacteriia</taxon>
        <taxon>Flavobacteriales</taxon>
        <taxon>Weeksellaceae</taxon>
        <taxon>Chryseobacterium group</taxon>
        <taxon>Chryseobacterium</taxon>
    </lineage>
</organism>
<dbReference type="EC" id="2.7.6.3" evidence="3"/>
<comment type="pathway">
    <text evidence="1">Cofactor biosynthesis; tetrahydrofolate biosynthesis; 2-amino-4-hydroxy-6-hydroxymethyl-7,8-dihydropteridine diphosphate from 7,8-dihydroneopterin triphosphate: step 4/4.</text>
</comment>
<comment type="similarity">
    <text evidence="2">Belongs to the HPPK family.</text>
</comment>
<reference evidence="14 15" key="1">
    <citation type="submission" date="2020-09" db="EMBL/GenBank/DDBJ databases">
        <title>Genome seq and assembly of Chryseobacterium sp.</title>
        <authorList>
            <person name="Chhetri G."/>
        </authorList>
    </citation>
    <scope>NUCLEOTIDE SEQUENCE [LARGE SCALE GENOMIC DNA]</scope>
    <source>
        <strain evidence="14 15">GCR10</strain>
    </source>
</reference>
<keyword evidence="15" id="KW-1185">Reference proteome</keyword>
<keyword evidence="5 14" id="KW-0808">Transferase</keyword>
<dbReference type="PANTHER" id="PTHR43071">
    <property type="entry name" value="2-AMINO-4-HYDROXY-6-HYDROXYMETHYLDIHYDROPTERIDINE PYROPHOSPHOKINASE"/>
    <property type="match status" value="1"/>
</dbReference>
<name>A0ABR8ZFI5_9FLAO</name>
<dbReference type="PANTHER" id="PTHR43071:SF1">
    <property type="entry name" value="2-AMINO-4-HYDROXY-6-HYDROXYMETHYLDIHYDROPTERIDINE PYROPHOSPHOKINASE"/>
    <property type="match status" value="1"/>
</dbReference>
<dbReference type="GO" id="GO:0003848">
    <property type="term" value="F:2-amino-4-hydroxy-6-hydroxymethyldihydropteridine diphosphokinase activity"/>
    <property type="evidence" value="ECO:0007669"/>
    <property type="project" value="UniProtKB-EC"/>
</dbReference>
<evidence type="ECO:0000256" key="2">
    <source>
        <dbReference type="ARBA" id="ARBA00005810"/>
    </source>
</evidence>
<comment type="function">
    <text evidence="10">Catalyzes the transfer of pyrophosphate from adenosine triphosphate (ATP) to 6-hydroxymethyl-7,8-dihydropterin, an enzymatic step in folate biosynthesis pathway.</text>
</comment>
<evidence type="ECO:0000256" key="12">
    <source>
        <dbReference type="ARBA" id="ARBA00033413"/>
    </source>
</evidence>
<keyword evidence="9" id="KW-0289">Folate biosynthesis</keyword>
<evidence type="ECO:0000256" key="9">
    <source>
        <dbReference type="ARBA" id="ARBA00022909"/>
    </source>
</evidence>
<proteinExistence type="inferred from homology"/>
<evidence type="ECO:0000256" key="11">
    <source>
        <dbReference type="ARBA" id="ARBA00029766"/>
    </source>
</evidence>
<dbReference type="Gene3D" id="3.30.70.560">
    <property type="entry name" value="7,8-Dihydro-6-hydroxymethylpterin-pyrophosphokinase HPPK"/>
    <property type="match status" value="1"/>
</dbReference>
<protein>
    <recommendedName>
        <fullName evidence="4">2-amino-4-hydroxy-6-hydroxymethyldihydropteridine pyrophosphokinase</fullName>
        <ecNumber evidence="3">2.7.6.3</ecNumber>
    </recommendedName>
    <alternativeName>
        <fullName evidence="11">6-hydroxymethyl-7,8-dihydropterin pyrophosphokinase</fullName>
    </alternativeName>
    <alternativeName>
        <fullName evidence="12">7,8-dihydro-6-hydroxymethylpterin-pyrophosphokinase</fullName>
    </alternativeName>
</protein>